<evidence type="ECO:0000313" key="2">
    <source>
        <dbReference type="EMBL" id="TVU06990.1"/>
    </source>
</evidence>
<sequence length="152" mass="16971">MAVVEKWLPAPLLPSLLNLFSIHQKKSLPLLHCRSPPVTFVWILRPSLGFYALTGLGFWFGFRCSEVGCKRRAPSDLLALSLGLMFLPRDLLWVLQECAGTRCWRCSHVQGKLIEPCNMKIISARTLEGLTGVSTLSLDIIPILVIIRRSSG</sequence>
<organism evidence="2 3">
    <name type="scientific">Eragrostis curvula</name>
    <name type="common">weeping love grass</name>
    <dbReference type="NCBI Taxonomy" id="38414"/>
    <lineage>
        <taxon>Eukaryota</taxon>
        <taxon>Viridiplantae</taxon>
        <taxon>Streptophyta</taxon>
        <taxon>Embryophyta</taxon>
        <taxon>Tracheophyta</taxon>
        <taxon>Spermatophyta</taxon>
        <taxon>Magnoliopsida</taxon>
        <taxon>Liliopsida</taxon>
        <taxon>Poales</taxon>
        <taxon>Poaceae</taxon>
        <taxon>PACMAD clade</taxon>
        <taxon>Chloridoideae</taxon>
        <taxon>Eragrostideae</taxon>
        <taxon>Eragrostidinae</taxon>
        <taxon>Eragrostis</taxon>
    </lineage>
</organism>
<name>A0A5J9T6G0_9POAL</name>
<evidence type="ECO:0000256" key="1">
    <source>
        <dbReference type="SAM" id="Phobius"/>
    </source>
</evidence>
<comment type="caution">
    <text evidence="2">The sequence shown here is derived from an EMBL/GenBank/DDBJ whole genome shotgun (WGS) entry which is preliminary data.</text>
</comment>
<proteinExistence type="predicted"/>
<feature type="transmembrane region" description="Helical" evidence="1">
    <location>
        <begin position="40"/>
        <end position="62"/>
    </location>
</feature>
<dbReference type="Proteomes" id="UP000324897">
    <property type="component" value="Unassembled WGS sequence"/>
</dbReference>
<accession>A0A5J9T6G0</accession>
<keyword evidence="1" id="KW-0812">Transmembrane</keyword>
<feature type="non-terminal residue" evidence="2">
    <location>
        <position position="1"/>
    </location>
</feature>
<keyword evidence="1" id="KW-1133">Transmembrane helix</keyword>
<keyword evidence="3" id="KW-1185">Reference proteome</keyword>
<keyword evidence="1" id="KW-0472">Membrane</keyword>
<evidence type="ECO:0000313" key="3">
    <source>
        <dbReference type="Proteomes" id="UP000324897"/>
    </source>
</evidence>
<dbReference type="AlphaFoldDB" id="A0A5J9T6G0"/>
<protein>
    <submittedName>
        <fullName evidence="2">Uncharacterized protein</fullName>
    </submittedName>
</protein>
<dbReference type="EMBL" id="RWGY01000045">
    <property type="protein sequence ID" value="TVU06990.1"/>
    <property type="molecule type" value="Genomic_DNA"/>
</dbReference>
<reference evidence="2 3" key="1">
    <citation type="journal article" date="2019" name="Sci. Rep.">
        <title>A high-quality genome of Eragrostis curvula grass provides insights into Poaceae evolution and supports new strategies to enhance forage quality.</title>
        <authorList>
            <person name="Carballo J."/>
            <person name="Santos B.A.C.M."/>
            <person name="Zappacosta D."/>
            <person name="Garbus I."/>
            <person name="Selva J.P."/>
            <person name="Gallo C.A."/>
            <person name="Diaz A."/>
            <person name="Albertini E."/>
            <person name="Caccamo M."/>
            <person name="Echenique V."/>
        </authorList>
    </citation>
    <scope>NUCLEOTIDE SEQUENCE [LARGE SCALE GENOMIC DNA]</scope>
    <source>
        <strain evidence="3">cv. Victoria</strain>
        <tissue evidence="2">Leaf</tissue>
    </source>
</reference>
<dbReference type="Gramene" id="TVU06990">
    <property type="protein sequence ID" value="TVU06990"/>
    <property type="gene ID" value="EJB05_47028"/>
</dbReference>
<gene>
    <name evidence="2" type="ORF">EJB05_47028</name>
</gene>